<evidence type="ECO:0000256" key="1">
    <source>
        <dbReference type="ARBA" id="ARBA00022475"/>
    </source>
</evidence>
<dbReference type="EMBL" id="MSPR01000017">
    <property type="protein sequence ID" value="ONK27210.1"/>
    <property type="molecule type" value="Genomic_DNA"/>
</dbReference>
<sequence>MRQKLHYITVLLLILLISCLALANMEKVKVSYLFGHFQLPLIILILSSVLLGAVIASLISLGRHWTIKAELKQARKELEQHQQTFTKTVE</sequence>
<dbReference type="PROSITE" id="PS51257">
    <property type="entry name" value="PROKAR_LIPOPROTEIN"/>
    <property type="match status" value="1"/>
</dbReference>
<dbReference type="AlphaFoldDB" id="A0AB36JN05"/>
<evidence type="ECO:0000256" key="5">
    <source>
        <dbReference type="SAM" id="Phobius"/>
    </source>
</evidence>
<feature type="domain" description="Lipopolysaccharide assembly protein A" evidence="6">
    <location>
        <begin position="24"/>
        <end position="83"/>
    </location>
</feature>
<gene>
    <name evidence="8" type="ORF">BVE84_08370</name>
    <name evidence="7" type="ORF">BVE86_10020</name>
</gene>
<dbReference type="PANTHER" id="PTHR41335:SF1">
    <property type="entry name" value="MEMBRANE PROTEIN"/>
    <property type="match status" value="1"/>
</dbReference>
<dbReference type="RefSeq" id="WP_076996586.1">
    <property type="nucleotide sequence ID" value="NZ_MSPR01000017.1"/>
</dbReference>
<evidence type="ECO:0000256" key="2">
    <source>
        <dbReference type="ARBA" id="ARBA00022692"/>
    </source>
</evidence>
<proteinExistence type="predicted"/>
<keyword evidence="2 5" id="KW-0812">Transmembrane</keyword>
<evidence type="ECO:0000256" key="4">
    <source>
        <dbReference type="ARBA" id="ARBA00023136"/>
    </source>
</evidence>
<evidence type="ECO:0000313" key="9">
    <source>
        <dbReference type="Proteomes" id="UP000188600"/>
    </source>
</evidence>
<keyword evidence="3 5" id="KW-1133">Transmembrane helix</keyword>
<dbReference type="Proteomes" id="UP000188600">
    <property type="component" value="Unassembled WGS sequence"/>
</dbReference>
<evidence type="ECO:0000313" key="10">
    <source>
        <dbReference type="Proteomes" id="UP000188946"/>
    </source>
</evidence>
<accession>A0AB36JN05</accession>
<organism evidence="7 9">
    <name type="scientific">Streptococcus azizii</name>
    <dbReference type="NCBI Taxonomy" id="1579424"/>
    <lineage>
        <taxon>Bacteria</taxon>
        <taxon>Bacillati</taxon>
        <taxon>Bacillota</taxon>
        <taxon>Bacilli</taxon>
        <taxon>Lactobacillales</taxon>
        <taxon>Streptococcaceae</taxon>
        <taxon>Streptococcus</taxon>
    </lineage>
</organism>
<dbReference type="EMBL" id="MSPT01000026">
    <property type="protein sequence ID" value="ONK25513.1"/>
    <property type="molecule type" value="Genomic_DNA"/>
</dbReference>
<evidence type="ECO:0000259" key="6">
    <source>
        <dbReference type="Pfam" id="PF06305"/>
    </source>
</evidence>
<evidence type="ECO:0000313" key="7">
    <source>
        <dbReference type="EMBL" id="ONK25513.1"/>
    </source>
</evidence>
<keyword evidence="1" id="KW-1003">Cell membrane</keyword>
<keyword evidence="10" id="KW-1185">Reference proteome</keyword>
<comment type="caution">
    <text evidence="7">The sequence shown here is derived from an EMBL/GenBank/DDBJ whole genome shotgun (WGS) entry which is preliminary data.</text>
</comment>
<dbReference type="Pfam" id="PF06305">
    <property type="entry name" value="LapA_dom"/>
    <property type="match status" value="1"/>
</dbReference>
<reference evidence="9 10" key="1">
    <citation type="submission" date="2016-12" db="EMBL/GenBank/DDBJ databases">
        <authorList>
            <person name="Gulvik C.A."/>
        </authorList>
    </citation>
    <scope>NUCLEOTIDE SEQUENCE [LARGE SCALE GENOMIC DNA]</scope>
    <source>
        <strain evidence="8 10">12-5202</strain>
        <strain evidence="7 9">12-5291</strain>
    </source>
</reference>
<dbReference type="PANTHER" id="PTHR41335">
    <property type="entry name" value="MEMBRANE PROTEIN-RELATED"/>
    <property type="match status" value="1"/>
</dbReference>
<name>A0AB36JN05_9STRE</name>
<dbReference type="Proteomes" id="UP000188946">
    <property type="component" value="Unassembled WGS sequence"/>
</dbReference>
<dbReference type="GO" id="GO:0005886">
    <property type="term" value="C:plasma membrane"/>
    <property type="evidence" value="ECO:0007669"/>
    <property type="project" value="InterPro"/>
</dbReference>
<evidence type="ECO:0000313" key="8">
    <source>
        <dbReference type="EMBL" id="ONK27210.1"/>
    </source>
</evidence>
<protein>
    <recommendedName>
        <fullName evidence="6">Lipopolysaccharide assembly protein A domain-containing protein</fullName>
    </recommendedName>
</protein>
<keyword evidence="4 5" id="KW-0472">Membrane</keyword>
<evidence type="ECO:0000256" key="3">
    <source>
        <dbReference type="ARBA" id="ARBA00022989"/>
    </source>
</evidence>
<feature type="transmembrane region" description="Helical" evidence="5">
    <location>
        <begin position="41"/>
        <end position="62"/>
    </location>
</feature>
<dbReference type="InterPro" id="IPR010445">
    <property type="entry name" value="LapA_dom"/>
</dbReference>